<dbReference type="SUPFAM" id="SSF140383">
    <property type="entry name" value="BSD domain-like"/>
    <property type="match status" value="1"/>
</dbReference>
<feature type="compositionally biased region" description="Acidic residues" evidence="2">
    <location>
        <begin position="547"/>
        <end position="556"/>
    </location>
</feature>
<dbReference type="RefSeq" id="XP_066072415.1">
    <property type="nucleotide sequence ID" value="XM_066216318.1"/>
</dbReference>
<dbReference type="Proteomes" id="UP001355207">
    <property type="component" value="Chromosome 1"/>
</dbReference>
<protein>
    <recommendedName>
        <fullName evidence="3">BSD domain-containing protein</fullName>
    </recommendedName>
</protein>
<feature type="region of interest" description="Disordered" evidence="2">
    <location>
        <begin position="148"/>
        <end position="180"/>
    </location>
</feature>
<dbReference type="Gene3D" id="1.10.3970.10">
    <property type="entry name" value="BSD domain"/>
    <property type="match status" value="1"/>
</dbReference>
<dbReference type="PANTHER" id="PTHR16019">
    <property type="entry name" value="SYNAPSE-ASSOCIATED PROTEIN"/>
    <property type="match status" value="1"/>
</dbReference>
<keyword evidence="5" id="KW-1185">Reference proteome</keyword>
<dbReference type="PROSITE" id="PS50858">
    <property type="entry name" value="BSD"/>
    <property type="match status" value="1"/>
</dbReference>
<feature type="compositionally biased region" description="Polar residues" evidence="2">
    <location>
        <begin position="500"/>
        <end position="519"/>
    </location>
</feature>
<evidence type="ECO:0000313" key="5">
    <source>
        <dbReference type="Proteomes" id="UP001355207"/>
    </source>
</evidence>
<feature type="region of interest" description="Disordered" evidence="2">
    <location>
        <begin position="444"/>
        <end position="556"/>
    </location>
</feature>
<feature type="compositionally biased region" description="Low complexity" evidence="2">
    <location>
        <begin position="310"/>
        <end position="329"/>
    </location>
</feature>
<evidence type="ECO:0000313" key="4">
    <source>
        <dbReference type="EMBL" id="WWC85652.1"/>
    </source>
</evidence>
<dbReference type="InterPro" id="IPR035925">
    <property type="entry name" value="BSD_dom_sf"/>
</dbReference>
<reference evidence="4 5" key="1">
    <citation type="submission" date="2024-01" db="EMBL/GenBank/DDBJ databases">
        <title>Comparative genomics of Cryptococcus and Kwoniella reveals pathogenesis evolution and contrasting modes of karyotype evolution via chromosome fusion or intercentromeric recombination.</title>
        <authorList>
            <person name="Coelho M.A."/>
            <person name="David-Palma M."/>
            <person name="Shea T."/>
            <person name="Bowers K."/>
            <person name="McGinley-Smith S."/>
            <person name="Mohammad A.W."/>
            <person name="Gnirke A."/>
            <person name="Yurkov A.M."/>
            <person name="Nowrousian M."/>
            <person name="Sun S."/>
            <person name="Cuomo C.A."/>
            <person name="Heitman J."/>
        </authorList>
    </citation>
    <scope>NUCLEOTIDE SEQUENCE [LARGE SCALE GENOMIC DNA]</scope>
    <source>
        <strain evidence="4 5">CBS 6074</strain>
    </source>
</reference>
<dbReference type="InterPro" id="IPR051494">
    <property type="entry name" value="BSD_domain-containing"/>
</dbReference>
<organism evidence="4 5">
    <name type="scientific">Kwoniella dendrophila CBS 6074</name>
    <dbReference type="NCBI Taxonomy" id="1295534"/>
    <lineage>
        <taxon>Eukaryota</taxon>
        <taxon>Fungi</taxon>
        <taxon>Dikarya</taxon>
        <taxon>Basidiomycota</taxon>
        <taxon>Agaricomycotina</taxon>
        <taxon>Tremellomycetes</taxon>
        <taxon>Tremellales</taxon>
        <taxon>Cryptococcaceae</taxon>
        <taxon>Kwoniella</taxon>
    </lineage>
</organism>
<feature type="region of interest" description="Disordered" evidence="2">
    <location>
        <begin position="277"/>
        <end position="298"/>
    </location>
</feature>
<keyword evidence="1" id="KW-0175">Coiled coil</keyword>
<feature type="coiled-coil region" evidence="1">
    <location>
        <begin position="234"/>
        <end position="265"/>
    </location>
</feature>
<feature type="compositionally biased region" description="Polar residues" evidence="2">
    <location>
        <begin position="467"/>
        <end position="487"/>
    </location>
</feature>
<feature type="compositionally biased region" description="Polar residues" evidence="2">
    <location>
        <begin position="15"/>
        <end position="27"/>
    </location>
</feature>
<sequence>MSSASSSKEHEIPTASGSNAAESQSTVPPQPASPAETIQAEPTTSQAETTALTSDAPPTRTVQQALQQSINRNNFEEEVGQVMGTLSGWWGGFKKQSASTLTNIKADLDKTVTQAQADLEYLRTANIEVVRKDPAEYAAEQEAEKAKKEAAKLAKEEEVRSKEKGKGKEKLEDEGINEDTSATAQATNLLNKLTSSTTQLQNQLQSTLQFTLANNPNLSNPELIRKKLAENLKISSVNENIQLSMKQAEKLAEEYLKKSESFLKDAEKWVEDNVKVLPPDQQSLNNNQDENNNNHMVSMGWDGSDFYSFSTSSPTTSSSNTNFSHTSTSSKDRSSSKPISTLALAGSRKDALLRRLREDKDLLMVDPEGQGETEERKQEFKEWIQNHYENEKKELREQEEGNAGGIRMALVPEILTDDQFWKRYLFHKHMIEGEERKRKALLQATTTQEEETDDFNWDDEPEETSPVVPSTTSAPAVAPSGNTTTAEVTPKTENDGKLPFSTTTTTAIPKSVTSNTTSPRDSEESYDVVSDQGNVKKPIVQTTAPVTEDDEDSDWE</sequence>
<dbReference type="Pfam" id="PF03909">
    <property type="entry name" value="BSD"/>
    <property type="match status" value="1"/>
</dbReference>
<feature type="region of interest" description="Disordered" evidence="2">
    <location>
        <begin position="310"/>
        <end position="342"/>
    </location>
</feature>
<dbReference type="AlphaFoldDB" id="A0AAX4JJS0"/>
<proteinExistence type="predicted"/>
<dbReference type="GO" id="GO:0005737">
    <property type="term" value="C:cytoplasm"/>
    <property type="evidence" value="ECO:0007669"/>
    <property type="project" value="TreeGrafter"/>
</dbReference>
<accession>A0AAX4JJS0</accession>
<dbReference type="EMBL" id="CP144098">
    <property type="protein sequence ID" value="WWC85652.1"/>
    <property type="molecule type" value="Genomic_DNA"/>
</dbReference>
<feature type="compositionally biased region" description="Basic and acidic residues" evidence="2">
    <location>
        <begin position="148"/>
        <end position="173"/>
    </location>
</feature>
<evidence type="ECO:0000256" key="2">
    <source>
        <dbReference type="SAM" id="MobiDB-lite"/>
    </source>
</evidence>
<feature type="compositionally biased region" description="Polar residues" evidence="2">
    <location>
        <begin position="60"/>
        <end position="69"/>
    </location>
</feature>
<feature type="compositionally biased region" description="Low complexity" evidence="2">
    <location>
        <begin position="285"/>
        <end position="294"/>
    </location>
</feature>
<feature type="domain" description="BSD" evidence="3">
    <location>
        <begin position="371"/>
        <end position="432"/>
    </location>
</feature>
<gene>
    <name evidence="4" type="ORF">L201_000518</name>
</gene>
<evidence type="ECO:0000259" key="3">
    <source>
        <dbReference type="PROSITE" id="PS50858"/>
    </source>
</evidence>
<name>A0AAX4JJS0_9TREE</name>
<dbReference type="GeneID" id="91091190"/>
<feature type="compositionally biased region" description="Polar residues" evidence="2">
    <location>
        <begin position="40"/>
        <end position="53"/>
    </location>
</feature>
<feature type="region of interest" description="Disordered" evidence="2">
    <location>
        <begin position="1"/>
        <end position="69"/>
    </location>
</feature>
<dbReference type="InterPro" id="IPR005607">
    <property type="entry name" value="BSD_dom"/>
</dbReference>
<evidence type="ECO:0000256" key="1">
    <source>
        <dbReference type="SAM" id="Coils"/>
    </source>
</evidence>
<dbReference type="PANTHER" id="PTHR16019:SF5">
    <property type="entry name" value="BSD DOMAIN-CONTAINING PROTEIN 1"/>
    <property type="match status" value="1"/>
</dbReference>
<feature type="compositionally biased region" description="Acidic residues" evidence="2">
    <location>
        <begin position="448"/>
        <end position="463"/>
    </location>
</feature>